<dbReference type="InterPro" id="IPR007863">
    <property type="entry name" value="Peptidase_M16_C"/>
</dbReference>
<dbReference type="EMBL" id="JAHJDP010000114">
    <property type="protein sequence ID" value="MBU2693089.1"/>
    <property type="molecule type" value="Genomic_DNA"/>
</dbReference>
<feature type="non-terminal residue" evidence="2">
    <location>
        <position position="1"/>
    </location>
</feature>
<accession>A0A948S0R9</accession>
<feature type="domain" description="Peptidase M16 C-terminal" evidence="1">
    <location>
        <begin position="4"/>
        <end position="139"/>
    </location>
</feature>
<dbReference type="SUPFAM" id="SSF63411">
    <property type="entry name" value="LuxS/MPP-like metallohydrolase"/>
    <property type="match status" value="1"/>
</dbReference>
<comment type="caution">
    <text evidence="2">The sequence shown here is derived from an EMBL/GenBank/DDBJ whole genome shotgun (WGS) entry which is preliminary data.</text>
</comment>
<protein>
    <submittedName>
        <fullName evidence="2">Insulinase family protein</fullName>
    </submittedName>
</protein>
<gene>
    <name evidence="2" type="ORF">KJ970_19405</name>
</gene>
<dbReference type="GO" id="GO:0046872">
    <property type="term" value="F:metal ion binding"/>
    <property type="evidence" value="ECO:0007669"/>
    <property type="project" value="InterPro"/>
</dbReference>
<sequence length="174" mass="20358">PPQIDGIQVLFVEKDAPATAISIGYPYDLQRRHPDYWPMLLANHWFGEHRTFYGRLMNAMRVDRGLNYGDYSYIESYRQGHRTRYALPNILRRGQFFSIWIRPVEAANSHFALRQALRELTRLALQGIPEKDFATAKRHLLNYSKLWNQGLQQRLGMAMDDALTGTDVYISRIE</sequence>
<dbReference type="Proteomes" id="UP000777784">
    <property type="component" value="Unassembled WGS sequence"/>
</dbReference>
<dbReference type="InterPro" id="IPR011249">
    <property type="entry name" value="Metalloenz_LuxS/M16"/>
</dbReference>
<proteinExistence type="predicted"/>
<evidence type="ECO:0000313" key="2">
    <source>
        <dbReference type="EMBL" id="MBU2693089.1"/>
    </source>
</evidence>
<dbReference type="AlphaFoldDB" id="A0A948S0R9"/>
<reference evidence="2" key="1">
    <citation type="submission" date="2021-05" db="EMBL/GenBank/DDBJ databases">
        <title>Energy efficiency and biological interactions define the core microbiome of deep oligotrophic groundwater.</title>
        <authorList>
            <person name="Mehrshad M."/>
            <person name="Lopez-Fernandez M."/>
            <person name="Bell E."/>
            <person name="Bernier-Latmani R."/>
            <person name="Bertilsson S."/>
            <person name="Dopson M."/>
        </authorList>
    </citation>
    <scope>NUCLEOTIDE SEQUENCE</scope>
    <source>
        <strain evidence="2">Modern_marine.mb.64</strain>
    </source>
</reference>
<name>A0A948S0R9_UNCEI</name>
<evidence type="ECO:0000313" key="3">
    <source>
        <dbReference type="Proteomes" id="UP000777784"/>
    </source>
</evidence>
<evidence type="ECO:0000259" key="1">
    <source>
        <dbReference type="Pfam" id="PF05193"/>
    </source>
</evidence>
<dbReference type="Gene3D" id="3.30.830.10">
    <property type="entry name" value="Metalloenzyme, LuxS/M16 peptidase-like"/>
    <property type="match status" value="1"/>
</dbReference>
<organism evidence="2 3">
    <name type="scientific">Eiseniibacteriota bacterium</name>
    <dbReference type="NCBI Taxonomy" id="2212470"/>
    <lineage>
        <taxon>Bacteria</taxon>
        <taxon>Candidatus Eiseniibacteriota</taxon>
    </lineage>
</organism>
<dbReference type="Pfam" id="PF05193">
    <property type="entry name" value="Peptidase_M16_C"/>
    <property type="match status" value="1"/>
</dbReference>